<feature type="compositionally biased region" description="Low complexity" evidence="1">
    <location>
        <begin position="957"/>
        <end position="979"/>
    </location>
</feature>
<feature type="compositionally biased region" description="Low complexity" evidence="1">
    <location>
        <begin position="156"/>
        <end position="174"/>
    </location>
</feature>
<dbReference type="EMBL" id="LWDF02001337">
    <property type="protein sequence ID" value="KAE8239112.1"/>
    <property type="molecule type" value="Genomic_DNA"/>
</dbReference>
<feature type="compositionally biased region" description="Gly residues" evidence="1">
    <location>
        <begin position="1046"/>
        <end position="1058"/>
    </location>
</feature>
<feature type="compositionally biased region" description="Low complexity" evidence="1">
    <location>
        <begin position="383"/>
        <end position="396"/>
    </location>
</feature>
<evidence type="ECO:0000256" key="1">
    <source>
        <dbReference type="SAM" id="MobiDB-lite"/>
    </source>
</evidence>
<feature type="compositionally biased region" description="Pro residues" evidence="1">
    <location>
        <begin position="18"/>
        <end position="33"/>
    </location>
</feature>
<feature type="compositionally biased region" description="Low complexity" evidence="1">
    <location>
        <begin position="354"/>
        <end position="363"/>
    </location>
</feature>
<feature type="compositionally biased region" description="Low complexity" evidence="1">
    <location>
        <begin position="182"/>
        <end position="195"/>
    </location>
</feature>
<feature type="compositionally biased region" description="Low complexity" evidence="1">
    <location>
        <begin position="412"/>
        <end position="428"/>
    </location>
</feature>
<feature type="compositionally biased region" description="Gly residues" evidence="1">
    <location>
        <begin position="1002"/>
        <end position="1011"/>
    </location>
</feature>
<feature type="compositionally biased region" description="Low complexity" evidence="1">
    <location>
        <begin position="244"/>
        <end position="283"/>
    </location>
</feature>
<sequence>MSSSSSSSKHHQKHHPPPPHPPPNMPPPQPPNNMPLSSQAAIENWHVYRAATSSTNAFANPGGATPDDAYADAPTPAETVAYSPPGTPINFTAIDTDDEDVRIAVNALGSMRALSGGSTGSLNHQGSAVAGQGMGVAGAPMSIGSGSSRQPSRNRTTSSASSGTNLSQSSGSHTQSHHNLPHQHQQQQQHQHQQQGSKVRTSSQHSGSSGGKQILLGGVPSGISAGASSRSTILGHMPPPLPGPSSMSSSASYTATSSRVSSHFSSSSTMSSAVSTPMSTPATEHTYLSGSGLNAPSLLTADGPAPYRPLRPQASTGDIPFRNTDGKGKSKDSTLGPITLPQPPALHKQPPSSPMFSSFGSASTALYSAPPPSVSQSRRRNTSAISRMSSTSALSSSHHHNHHQHPAPPLPGSASSGSNSSMMSLAGGKTVGGGGGIPSIVRGGAGMEDTDMMPPPTSTTSISNSNSRSSISRAASMASLRLKKDEAGTMSLDVARRGGDAFGQTKGSGLRSMLVEAGVTAGGLSAAMSNESMKSLKYCLHWLQYATARIEHQITILRDTMVKLNHGELDLSSPAVQNLTMIKGDVVTTIKGVVDVIGKYAGIALPEQARRSVKAFVLSLPARWASVNRIQTPAPRIAGAGVRRSSFGGSPASPSFGPEFSQQGHGGDLSGSSSALQVHETSQAANRIITLAVESLDILRNVTIVFGESLDRADVWVERLRAVGLRRKRIHEQQELDDAESAEAYALQDQQWYPGGGMRQGQDQGQGGGNGQYANQHHLDASYGGQSPSPPPGSVQSGRQLAHSPSHDGNSTHSSSFMLGDTNSPARPAHWELARGAAMVARASSPSAESVVSMATTASSSKRRRTIGSANGVPPPGGGMNRNRSSHSPGDGVLDNGDGYERGSGAGSSQSVGRSRGERLNLSMTPTVRTPAGSDDEGAGGNSAMAYPSNGGGGGYRSARSSISYGEQQQQQSRNSLSSPAPHAGKVSPTPIYHHHQQGAPQHGGGGGGGASFQFKAGGSSSINVGPHHMNATTPAHRRVGITTKGNGGSGSGSGSSGGRARARSGRASGGNTPASYTQALYPE</sequence>
<feature type="compositionally biased region" description="Polar residues" evidence="1">
    <location>
        <begin position="144"/>
        <end position="155"/>
    </location>
</feature>
<feature type="compositionally biased region" description="Low complexity" evidence="1">
    <location>
        <begin position="1012"/>
        <end position="1022"/>
    </location>
</feature>
<name>A0A177TPS0_9BASI</name>
<dbReference type="GO" id="GO:0005783">
    <property type="term" value="C:endoplasmic reticulum"/>
    <property type="evidence" value="ECO:0007669"/>
    <property type="project" value="TreeGrafter"/>
</dbReference>
<evidence type="ECO:0008006" key="4">
    <source>
        <dbReference type="Google" id="ProtNLM"/>
    </source>
</evidence>
<dbReference type="PANTHER" id="PTHR38406">
    <property type="entry name" value="TRANSCRIPTIONAL REPRESSOR OPI1"/>
    <property type="match status" value="1"/>
</dbReference>
<feature type="region of interest" description="Disordered" evidence="1">
    <location>
        <begin position="843"/>
        <end position="1084"/>
    </location>
</feature>
<comment type="caution">
    <text evidence="2">The sequence shown here is derived from an EMBL/GenBank/DDBJ whole genome shotgun (WGS) entry which is preliminary data.</text>
</comment>
<gene>
    <name evidence="2" type="ORF">A4X13_0g8247</name>
</gene>
<dbReference type="GO" id="GO:0005634">
    <property type="term" value="C:nucleus"/>
    <property type="evidence" value="ECO:0007669"/>
    <property type="project" value="TreeGrafter"/>
</dbReference>
<proteinExistence type="predicted"/>
<feature type="region of interest" description="Disordered" evidence="1">
    <location>
        <begin position="1"/>
        <end position="41"/>
    </location>
</feature>
<feature type="compositionally biased region" description="Low complexity" evidence="1">
    <location>
        <begin position="645"/>
        <end position="661"/>
    </location>
</feature>
<keyword evidence="3" id="KW-1185">Reference proteome</keyword>
<dbReference type="InterPro" id="IPR013927">
    <property type="entry name" value="TF_Opi1_Ccg-8"/>
</dbReference>
<dbReference type="GO" id="GO:0003714">
    <property type="term" value="F:transcription corepressor activity"/>
    <property type="evidence" value="ECO:0007669"/>
    <property type="project" value="InterPro"/>
</dbReference>
<protein>
    <recommendedName>
        <fullName evidence="4">Opi1-domain-containing protein</fullName>
    </recommendedName>
</protein>
<evidence type="ECO:0000313" key="2">
    <source>
        <dbReference type="EMBL" id="KAE8239112.1"/>
    </source>
</evidence>
<feature type="compositionally biased region" description="Low complexity" evidence="1">
    <location>
        <begin position="64"/>
        <end position="79"/>
    </location>
</feature>
<dbReference type="AlphaFoldDB" id="A0A177TPS0"/>
<dbReference type="Pfam" id="PF08618">
    <property type="entry name" value="Opi1"/>
    <property type="match status" value="1"/>
</dbReference>
<feature type="compositionally biased region" description="Low complexity" evidence="1">
    <location>
        <begin position="847"/>
        <end position="860"/>
    </location>
</feature>
<feature type="compositionally biased region" description="Polar residues" evidence="1">
    <location>
        <begin position="1072"/>
        <end position="1084"/>
    </location>
</feature>
<organism evidence="2 3">
    <name type="scientific">Tilletia indica</name>
    <dbReference type="NCBI Taxonomy" id="43049"/>
    <lineage>
        <taxon>Eukaryota</taxon>
        <taxon>Fungi</taxon>
        <taxon>Dikarya</taxon>
        <taxon>Basidiomycota</taxon>
        <taxon>Ustilaginomycotina</taxon>
        <taxon>Exobasidiomycetes</taxon>
        <taxon>Tilletiales</taxon>
        <taxon>Tilletiaceae</taxon>
        <taxon>Tilletia</taxon>
    </lineage>
</organism>
<feature type="compositionally biased region" description="Basic residues" evidence="1">
    <location>
        <begin position="8"/>
        <end position="17"/>
    </location>
</feature>
<dbReference type="GO" id="GO:0008654">
    <property type="term" value="P:phospholipid biosynthetic process"/>
    <property type="evidence" value="ECO:0007669"/>
    <property type="project" value="TreeGrafter"/>
</dbReference>
<dbReference type="GO" id="GO:0006357">
    <property type="term" value="P:regulation of transcription by RNA polymerase II"/>
    <property type="evidence" value="ECO:0007669"/>
    <property type="project" value="TreeGrafter"/>
</dbReference>
<feature type="region of interest" description="Disordered" evidence="1">
    <location>
        <begin position="641"/>
        <end position="677"/>
    </location>
</feature>
<feature type="region of interest" description="Disordered" evidence="1">
    <location>
        <begin position="58"/>
        <end position="84"/>
    </location>
</feature>
<dbReference type="PANTHER" id="PTHR38406:SF1">
    <property type="entry name" value="TRANSCRIPTIONAL REPRESSOR OPI1"/>
    <property type="match status" value="1"/>
</dbReference>
<feature type="region of interest" description="Disordered" evidence="1">
    <location>
        <begin position="115"/>
        <end position="435"/>
    </location>
</feature>
<accession>A0A177TPS0</accession>
<reference evidence="2" key="1">
    <citation type="submission" date="2016-04" db="EMBL/GenBank/DDBJ databases">
        <authorList>
            <person name="Nguyen H.D."/>
            <person name="Samba Siva P."/>
            <person name="Cullis J."/>
            <person name="Levesque C.A."/>
            <person name="Hambleton S."/>
        </authorList>
    </citation>
    <scope>NUCLEOTIDE SEQUENCE</scope>
    <source>
        <strain evidence="2">DAOMC 236416</strain>
    </source>
</reference>
<feature type="compositionally biased region" description="Polar residues" evidence="1">
    <location>
        <begin position="807"/>
        <end position="824"/>
    </location>
</feature>
<evidence type="ECO:0000313" key="3">
    <source>
        <dbReference type="Proteomes" id="UP000077521"/>
    </source>
</evidence>
<feature type="region of interest" description="Disordered" evidence="1">
    <location>
        <begin position="752"/>
        <end position="824"/>
    </location>
</feature>
<dbReference type="GO" id="GO:0030968">
    <property type="term" value="P:endoplasmic reticulum unfolded protein response"/>
    <property type="evidence" value="ECO:0007669"/>
    <property type="project" value="TreeGrafter"/>
</dbReference>
<dbReference type="Proteomes" id="UP000077521">
    <property type="component" value="Unassembled WGS sequence"/>
</dbReference>
<reference evidence="2" key="2">
    <citation type="journal article" date="2019" name="IMA Fungus">
        <title>Genome sequencing and comparison of five Tilletia species to identify candidate genes for the detection of regulated species infecting wheat.</title>
        <authorList>
            <person name="Nguyen H.D.T."/>
            <person name="Sultana T."/>
            <person name="Kesanakurti P."/>
            <person name="Hambleton S."/>
        </authorList>
    </citation>
    <scope>NUCLEOTIDE SEQUENCE</scope>
    <source>
        <strain evidence="2">DAOMC 236416</strain>
    </source>
</reference>
<feature type="compositionally biased region" description="Gly residues" evidence="1">
    <location>
        <begin position="754"/>
        <end position="771"/>
    </location>
</feature>